<dbReference type="EMBL" id="BJUZ01000005">
    <property type="protein sequence ID" value="GEK94769.1"/>
    <property type="molecule type" value="Genomic_DNA"/>
</dbReference>
<evidence type="ECO:0000256" key="4">
    <source>
        <dbReference type="ARBA" id="ARBA00022679"/>
    </source>
</evidence>
<feature type="transmembrane region" description="Helical" evidence="9">
    <location>
        <begin position="163"/>
        <end position="186"/>
    </location>
</feature>
<dbReference type="Gene3D" id="3.60.110.10">
    <property type="entry name" value="Carbon-nitrogen hydrolase"/>
    <property type="match status" value="1"/>
</dbReference>
<feature type="domain" description="CN hydrolase" evidence="10">
    <location>
        <begin position="226"/>
        <end position="464"/>
    </location>
</feature>
<evidence type="ECO:0000313" key="12">
    <source>
        <dbReference type="Proteomes" id="UP000321230"/>
    </source>
</evidence>
<sequence length="508" mass="55572">MNPTLPVRGWRLAALMLLSGAFAALSLPPVCALFVLPLGLLVLYRAAEDARSWKQAALCGFLFGMGFHIAGLYWLTNAILTRVHEFWWVVPFASPGVSLIIAPLVAVPAVLCRLVPAGWRRVLMFSGSWTLVDMGRVFLFSGFPWNPLGSDLEFPGVVGDAFIQPASLIGVDGITLFVVLGALTVFRSRRAASAVLIAAILWGGWGYWRLETVQPLDVVNPRAVLVQGNVSEDEIISHQSAIENFRRYLRLTSKGVQQARDDGSSRPVVVIWPESGFPGLLDEDELARQMIEQAASGAPSLIGSDREKDGHWFNSLEAVAPDGHIEAIYDKSRLVPFGEYQPWILPFNILPGVITPGPGLRTWTLPDIGSLGPMVCYEIIFSGSVTERHKRPNWLLTISNDAWYGNSAGPRQHLATGRMRAVEEGLPVVFANNTGISAVYDGRGHEVSRLGWGLADALVTDVPPPLKATLFSRWGRAIPASLAILFMLLAFIPRRGQRAERVVFVPKG</sequence>
<evidence type="ECO:0000256" key="8">
    <source>
        <dbReference type="ARBA" id="ARBA00023315"/>
    </source>
</evidence>
<dbReference type="CDD" id="cd07571">
    <property type="entry name" value="ALP_N-acyl_transferase"/>
    <property type="match status" value="1"/>
</dbReference>
<name>A0A511B2T6_9PROT</name>
<dbReference type="GO" id="GO:0042158">
    <property type="term" value="P:lipoprotein biosynthetic process"/>
    <property type="evidence" value="ECO:0007669"/>
    <property type="project" value="UniProtKB-UniRule"/>
</dbReference>
<evidence type="ECO:0000256" key="9">
    <source>
        <dbReference type="HAMAP-Rule" id="MF_01148"/>
    </source>
</evidence>
<dbReference type="AlphaFoldDB" id="A0A511B2T6"/>
<accession>A0A511B2T6</accession>
<dbReference type="PANTHER" id="PTHR38686">
    <property type="entry name" value="APOLIPOPROTEIN N-ACYLTRANSFERASE"/>
    <property type="match status" value="1"/>
</dbReference>
<dbReference type="HAMAP" id="MF_01148">
    <property type="entry name" value="Lnt"/>
    <property type="match status" value="1"/>
</dbReference>
<comment type="catalytic activity">
    <reaction evidence="9">
        <text>N-terminal S-1,2-diacyl-sn-glyceryl-L-cysteinyl-[lipoprotein] + a glycerophospholipid = N-acyl-S-1,2-diacyl-sn-glyceryl-L-cysteinyl-[lipoprotein] + a 2-acyl-sn-glycero-3-phospholipid + H(+)</text>
        <dbReference type="Rhea" id="RHEA:48228"/>
        <dbReference type="Rhea" id="RHEA-COMP:14681"/>
        <dbReference type="Rhea" id="RHEA-COMP:14684"/>
        <dbReference type="ChEBI" id="CHEBI:15378"/>
        <dbReference type="ChEBI" id="CHEBI:136912"/>
        <dbReference type="ChEBI" id="CHEBI:140656"/>
        <dbReference type="ChEBI" id="CHEBI:140657"/>
        <dbReference type="ChEBI" id="CHEBI:140660"/>
        <dbReference type="EC" id="2.3.1.269"/>
    </reaction>
</comment>
<dbReference type="SUPFAM" id="SSF56317">
    <property type="entry name" value="Carbon-nitrogen hydrolase"/>
    <property type="match status" value="1"/>
</dbReference>
<comment type="caution">
    <text evidence="11">The sequence shown here is derived from an EMBL/GenBank/DDBJ whole genome shotgun (WGS) entry which is preliminary data.</text>
</comment>
<proteinExistence type="inferred from homology"/>
<dbReference type="Pfam" id="PF20154">
    <property type="entry name" value="LNT_N"/>
    <property type="match status" value="1"/>
</dbReference>
<feature type="transmembrane region" description="Helical" evidence="9">
    <location>
        <begin position="87"/>
        <end position="111"/>
    </location>
</feature>
<dbReference type="RefSeq" id="WP_146798652.1">
    <property type="nucleotide sequence ID" value="NZ_BARC01000009.1"/>
</dbReference>
<keyword evidence="3 9" id="KW-1003">Cell membrane</keyword>
<evidence type="ECO:0000256" key="5">
    <source>
        <dbReference type="ARBA" id="ARBA00022692"/>
    </source>
</evidence>
<keyword evidence="5 9" id="KW-0812">Transmembrane</keyword>
<reference evidence="11 12" key="1">
    <citation type="submission" date="2019-07" db="EMBL/GenBank/DDBJ databases">
        <title>Whole genome shotgun sequence of Gluconobacter wancherniae NBRC 103581.</title>
        <authorList>
            <person name="Hosoyama A."/>
            <person name="Uohara A."/>
            <person name="Ohji S."/>
            <person name="Ichikawa N."/>
        </authorList>
    </citation>
    <scope>NUCLEOTIDE SEQUENCE [LARGE SCALE GENOMIC DNA]</scope>
    <source>
        <strain evidence="11 12">NBRC 103581</strain>
    </source>
</reference>
<evidence type="ECO:0000256" key="1">
    <source>
        <dbReference type="ARBA" id="ARBA00004651"/>
    </source>
</evidence>
<dbReference type="InterPro" id="IPR045378">
    <property type="entry name" value="LNT_N"/>
</dbReference>
<evidence type="ECO:0000256" key="2">
    <source>
        <dbReference type="ARBA" id="ARBA00010065"/>
    </source>
</evidence>
<evidence type="ECO:0000256" key="7">
    <source>
        <dbReference type="ARBA" id="ARBA00023136"/>
    </source>
</evidence>
<evidence type="ECO:0000256" key="3">
    <source>
        <dbReference type="ARBA" id="ARBA00022475"/>
    </source>
</evidence>
<organism evidence="11 12">
    <name type="scientific">Gluconobacter wancherniae NBRC 103581</name>
    <dbReference type="NCBI Taxonomy" id="656744"/>
    <lineage>
        <taxon>Bacteria</taxon>
        <taxon>Pseudomonadati</taxon>
        <taxon>Pseudomonadota</taxon>
        <taxon>Alphaproteobacteria</taxon>
        <taxon>Acetobacterales</taxon>
        <taxon>Acetobacteraceae</taxon>
        <taxon>Gluconobacter</taxon>
    </lineage>
</organism>
<dbReference type="NCBIfam" id="TIGR00546">
    <property type="entry name" value="lnt"/>
    <property type="match status" value="1"/>
</dbReference>
<dbReference type="UniPathway" id="UPA00666"/>
<dbReference type="GO" id="GO:0016410">
    <property type="term" value="F:N-acyltransferase activity"/>
    <property type="evidence" value="ECO:0007669"/>
    <property type="project" value="UniProtKB-UniRule"/>
</dbReference>
<dbReference type="EC" id="2.3.1.269" evidence="9"/>
<keyword evidence="7 9" id="KW-0472">Membrane</keyword>
<protein>
    <recommendedName>
        <fullName evidence="9">Apolipoprotein N-acyltransferase</fullName>
        <shortName evidence="9">ALP N-acyltransferase</shortName>
        <ecNumber evidence="9">2.3.1.269</ecNumber>
    </recommendedName>
</protein>
<dbReference type="InterPro" id="IPR036526">
    <property type="entry name" value="C-N_Hydrolase_sf"/>
</dbReference>
<evidence type="ECO:0000313" key="11">
    <source>
        <dbReference type="EMBL" id="GEK94769.1"/>
    </source>
</evidence>
<feature type="transmembrane region" description="Helical" evidence="9">
    <location>
        <begin position="123"/>
        <end position="143"/>
    </location>
</feature>
<dbReference type="PROSITE" id="PS50263">
    <property type="entry name" value="CN_HYDROLASE"/>
    <property type="match status" value="1"/>
</dbReference>
<keyword evidence="6 9" id="KW-1133">Transmembrane helix</keyword>
<keyword evidence="12" id="KW-1185">Reference proteome</keyword>
<dbReference type="InterPro" id="IPR003010">
    <property type="entry name" value="C-N_Hydrolase"/>
</dbReference>
<gene>
    <name evidence="9 11" type="primary">lnt</name>
    <name evidence="11" type="ORF">GWA01_25390</name>
</gene>
<dbReference type="PANTHER" id="PTHR38686:SF1">
    <property type="entry name" value="APOLIPOPROTEIN N-ACYLTRANSFERASE"/>
    <property type="match status" value="1"/>
</dbReference>
<keyword evidence="11" id="KW-0449">Lipoprotein</keyword>
<feature type="transmembrane region" description="Helical" evidence="9">
    <location>
        <begin position="474"/>
        <end position="492"/>
    </location>
</feature>
<dbReference type="Pfam" id="PF00795">
    <property type="entry name" value="CN_hydrolase"/>
    <property type="match status" value="1"/>
</dbReference>
<feature type="transmembrane region" description="Helical" evidence="9">
    <location>
        <begin position="191"/>
        <end position="208"/>
    </location>
</feature>
<comment type="pathway">
    <text evidence="9">Protein modification; lipoprotein biosynthesis (N-acyl transfer).</text>
</comment>
<dbReference type="GO" id="GO:0005886">
    <property type="term" value="C:plasma membrane"/>
    <property type="evidence" value="ECO:0007669"/>
    <property type="project" value="UniProtKB-SubCell"/>
</dbReference>
<feature type="transmembrane region" description="Helical" evidence="9">
    <location>
        <begin position="56"/>
        <end position="75"/>
    </location>
</feature>
<evidence type="ECO:0000259" key="10">
    <source>
        <dbReference type="PROSITE" id="PS50263"/>
    </source>
</evidence>
<comment type="similarity">
    <text evidence="2 9">Belongs to the CN hydrolase family. Apolipoprotein N-acyltransferase subfamily.</text>
</comment>
<keyword evidence="4 9" id="KW-0808">Transferase</keyword>
<dbReference type="InterPro" id="IPR004563">
    <property type="entry name" value="Apolipo_AcylTrfase"/>
</dbReference>
<comment type="function">
    <text evidence="9">Catalyzes the phospholipid dependent N-acylation of the N-terminal cysteine of apolipoprotein, the last step in lipoprotein maturation.</text>
</comment>
<keyword evidence="8 9" id="KW-0012">Acyltransferase</keyword>
<feature type="transmembrane region" description="Helical" evidence="9">
    <location>
        <begin position="12"/>
        <end position="44"/>
    </location>
</feature>
<dbReference type="Proteomes" id="UP000321230">
    <property type="component" value="Unassembled WGS sequence"/>
</dbReference>
<comment type="subcellular location">
    <subcellularLocation>
        <location evidence="1 9">Cell membrane</location>
        <topology evidence="1 9">Multi-pass membrane protein</topology>
    </subcellularLocation>
</comment>
<evidence type="ECO:0000256" key="6">
    <source>
        <dbReference type="ARBA" id="ARBA00022989"/>
    </source>
</evidence>
<dbReference type="OrthoDB" id="9804277at2"/>